<keyword evidence="2" id="KW-0812">Transmembrane</keyword>
<evidence type="ECO:0000256" key="1">
    <source>
        <dbReference type="SAM" id="MobiDB-lite"/>
    </source>
</evidence>
<proteinExistence type="predicted"/>
<organism evidence="3">
    <name type="scientific">[Clostridium] nexile</name>
    <dbReference type="NCBI Taxonomy" id="29361"/>
    <lineage>
        <taxon>Bacteria</taxon>
        <taxon>Bacillati</taxon>
        <taxon>Bacillota</taxon>
        <taxon>Clostridia</taxon>
        <taxon>Lachnospirales</taxon>
        <taxon>Lachnospiraceae</taxon>
        <taxon>Tyzzerella</taxon>
    </lineage>
</organism>
<feature type="compositionally biased region" description="Basic and acidic residues" evidence="1">
    <location>
        <begin position="150"/>
        <end position="162"/>
    </location>
</feature>
<feature type="region of interest" description="Disordered" evidence="1">
    <location>
        <begin position="38"/>
        <end position="192"/>
    </location>
</feature>
<protein>
    <submittedName>
        <fullName evidence="3">Uncharacterized protein</fullName>
    </submittedName>
</protein>
<dbReference type="EMBL" id="CACRTG010000021">
    <property type="protein sequence ID" value="VYT25042.1"/>
    <property type="molecule type" value="Genomic_DNA"/>
</dbReference>
<keyword evidence="2" id="KW-1133">Transmembrane helix</keyword>
<feature type="transmembrane region" description="Helical" evidence="2">
    <location>
        <begin position="20"/>
        <end position="40"/>
    </location>
</feature>
<gene>
    <name evidence="3" type="ORF">CNLFYP112_02483</name>
</gene>
<sequence length="192" mass="21355">MRERKQKKGEKKLIKNKWGIIGAAVILTASLAGAGFWYAGHSENKPSDEKTASEKEIENINPRDNVLDESEAFEGKIPSLKEKKQLKDAEKKKASSKKQEDAKTQNQTEKNETSGESTEITDKPGSINKPENTEKPGSSNKPENTDQQESTDKPEVPEKPGDTEQPETPEQSKPEKPQLPQVQEPGWTIGIY</sequence>
<keyword evidence="2" id="KW-0472">Membrane</keyword>
<feature type="compositionally biased region" description="Basic and acidic residues" evidence="1">
    <location>
        <begin position="42"/>
        <end position="58"/>
    </location>
</feature>
<name>A0A6N2V809_9FIRM</name>
<accession>A0A6N2V809</accession>
<evidence type="ECO:0000313" key="3">
    <source>
        <dbReference type="EMBL" id="VYT25042.1"/>
    </source>
</evidence>
<dbReference type="AlphaFoldDB" id="A0A6N2V809"/>
<reference evidence="3" key="1">
    <citation type="submission" date="2019-11" db="EMBL/GenBank/DDBJ databases">
        <authorList>
            <person name="Feng L."/>
        </authorList>
    </citation>
    <scope>NUCLEOTIDE SEQUENCE</scope>
    <source>
        <strain evidence="3">CnexileLFYP112</strain>
    </source>
</reference>
<feature type="compositionally biased region" description="Polar residues" evidence="1">
    <location>
        <begin position="135"/>
        <end position="148"/>
    </location>
</feature>
<evidence type="ECO:0000256" key="2">
    <source>
        <dbReference type="SAM" id="Phobius"/>
    </source>
</evidence>
<feature type="compositionally biased region" description="Basic and acidic residues" evidence="1">
    <location>
        <begin position="79"/>
        <end position="113"/>
    </location>
</feature>